<dbReference type="RefSeq" id="WP_149265276.1">
    <property type="nucleotide sequence ID" value="NZ_VFJB01000001.1"/>
</dbReference>
<feature type="transmembrane region" description="Helical" evidence="10">
    <location>
        <begin position="254"/>
        <end position="276"/>
    </location>
</feature>
<keyword evidence="5" id="KW-0547">Nucleotide-binding</keyword>
<feature type="domain" description="Histidine kinase" evidence="11">
    <location>
        <begin position="566"/>
        <end position="780"/>
    </location>
</feature>
<evidence type="ECO:0000256" key="1">
    <source>
        <dbReference type="ARBA" id="ARBA00000085"/>
    </source>
</evidence>
<dbReference type="CDD" id="cd00130">
    <property type="entry name" value="PAS"/>
    <property type="match status" value="1"/>
</dbReference>
<dbReference type="InterPro" id="IPR003594">
    <property type="entry name" value="HATPase_dom"/>
</dbReference>
<dbReference type="CDD" id="cd00082">
    <property type="entry name" value="HisKA"/>
    <property type="match status" value="1"/>
</dbReference>
<evidence type="ECO:0000256" key="5">
    <source>
        <dbReference type="ARBA" id="ARBA00022741"/>
    </source>
</evidence>
<dbReference type="Pfam" id="PF08448">
    <property type="entry name" value="PAS_4"/>
    <property type="match status" value="1"/>
</dbReference>
<dbReference type="Gene3D" id="3.30.450.20">
    <property type="entry name" value="PAS domain"/>
    <property type="match status" value="2"/>
</dbReference>
<dbReference type="EC" id="2.7.13.3" evidence="2"/>
<dbReference type="InterPro" id="IPR011006">
    <property type="entry name" value="CheY-like_superfamily"/>
</dbReference>
<dbReference type="GO" id="GO:0005524">
    <property type="term" value="F:ATP binding"/>
    <property type="evidence" value="ECO:0007669"/>
    <property type="project" value="UniProtKB-KW"/>
</dbReference>
<dbReference type="InterPro" id="IPR003661">
    <property type="entry name" value="HisK_dim/P_dom"/>
</dbReference>
<dbReference type="PANTHER" id="PTHR43065">
    <property type="entry name" value="SENSOR HISTIDINE KINASE"/>
    <property type="match status" value="1"/>
</dbReference>
<keyword evidence="6" id="KW-0418">Kinase</keyword>
<dbReference type="PROSITE" id="PS50113">
    <property type="entry name" value="PAC"/>
    <property type="match status" value="1"/>
</dbReference>
<evidence type="ECO:0000256" key="3">
    <source>
        <dbReference type="ARBA" id="ARBA00022553"/>
    </source>
</evidence>
<dbReference type="Pfam" id="PF13426">
    <property type="entry name" value="PAS_9"/>
    <property type="match status" value="1"/>
</dbReference>
<evidence type="ECO:0000259" key="13">
    <source>
        <dbReference type="PROSITE" id="PS50112"/>
    </source>
</evidence>
<organism evidence="15 16">
    <name type="scientific">Deferribacter autotrophicus</name>
    <dbReference type="NCBI Taxonomy" id="500465"/>
    <lineage>
        <taxon>Bacteria</taxon>
        <taxon>Pseudomonadati</taxon>
        <taxon>Deferribacterota</taxon>
        <taxon>Deferribacteres</taxon>
        <taxon>Deferribacterales</taxon>
        <taxon>Deferribacteraceae</taxon>
        <taxon>Deferribacter</taxon>
    </lineage>
</organism>
<evidence type="ECO:0000256" key="9">
    <source>
        <dbReference type="PROSITE-ProRule" id="PRU00169"/>
    </source>
</evidence>
<evidence type="ECO:0000259" key="12">
    <source>
        <dbReference type="PROSITE" id="PS50110"/>
    </source>
</evidence>
<dbReference type="PROSITE" id="PS50109">
    <property type="entry name" value="HIS_KIN"/>
    <property type="match status" value="1"/>
</dbReference>
<evidence type="ECO:0000313" key="16">
    <source>
        <dbReference type="Proteomes" id="UP000322876"/>
    </source>
</evidence>
<feature type="domain" description="Response regulatory" evidence="12">
    <location>
        <begin position="798"/>
        <end position="913"/>
    </location>
</feature>
<dbReference type="Gene3D" id="3.40.50.2300">
    <property type="match status" value="1"/>
</dbReference>
<dbReference type="PANTHER" id="PTHR43065:SF10">
    <property type="entry name" value="PEROXIDE STRESS-ACTIVATED HISTIDINE KINASE MAK3"/>
    <property type="match status" value="1"/>
</dbReference>
<dbReference type="EMBL" id="VFJB01000001">
    <property type="protein sequence ID" value="KAA0259456.1"/>
    <property type="molecule type" value="Genomic_DNA"/>
</dbReference>
<dbReference type="SUPFAM" id="SSF55874">
    <property type="entry name" value="ATPase domain of HSP90 chaperone/DNA topoisomerase II/histidine kinase"/>
    <property type="match status" value="1"/>
</dbReference>
<dbReference type="SUPFAM" id="SSF55785">
    <property type="entry name" value="PYP-like sensor domain (PAS domain)"/>
    <property type="match status" value="2"/>
</dbReference>
<dbReference type="Gene3D" id="1.10.287.130">
    <property type="match status" value="1"/>
</dbReference>
<proteinExistence type="predicted"/>
<comment type="catalytic activity">
    <reaction evidence="1">
        <text>ATP + protein L-histidine = ADP + protein N-phospho-L-histidine.</text>
        <dbReference type="EC" id="2.7.13.3"/>
    </reaction>
</comment>
<dbReference type="InterPro" id="IPR004358">
    <property type="entry name" value="Sig_transdc_His_kin-like_C"/>
</dbReference>
<dbReference type="Pfam" id="PF00497">
    <property type="entry name" value="SBP_bac_3"/>
    <property type="match status" value="1"/>
</dbReference>
<dbReference type="PROSITE" id="PS50110">
    <property type="entry name" value="RESPONSE_REGULATORY"/>
    <property type="match status" value="1"/>
</dbReference>
<dbReference type="AlphaFoldDB" id="A0A5A8F5Q1"/>
<dbReference type="InterPro" id="IPR000700">
    <property type="entry name" value="PAS-assoc_C"/>
</dbReference>
<feature type="domain" description="PAC" evidence="14">
    <location>
        <begin position="495"/>
        <end position="553"/>
    </location>
</feature>
<evidence type="ECO:0000259" key="11">
    <source>
        <dbReference type="PROSITE" id="PS50109"/>
    </source>
</evidence>
<name>A0A5A8F5Q1_9BACT</name>
<comment type="caution">
    <text evidence="15">The sequence shown here is derived from an EMBL/GenBank/DDBJ whole genome shotgun (WGS) entry which is preliminary data.</text>
</comment>
<dbReference type="Pfam" id="PF02518">
    <property type="entry name" value="HATPase_c"/>
    <property type="match status" value="1"/>
</dbReference>
<keyword evidence="10" id="KW-0812">Transmembrane</keyword>
<evidence type="ECO:0000259" key="14">
    <source>
        <dbReference type="PROSITE" id="PS50113"/>
    </source>
</evidence>
<feature type="modified residue" description="4-aspartylphosphate" evidence="9">
    <location>
        <position position="847"/>
    </location>
</feature>
<protein>
    <recommendedName>
        <fullName evidence="2">histidine kinase</fullName>
        <ecNumber evidence="2">2.7.13.3</ecNumber>
    </recommendedName>
</protein>
<feature type="domain" description="PAS" evidence="13">
    <location>
        <begin position="301"/>
        <end position="371"/>
    </location>
</feature>
<keyword evidence="8" id="KW-0902">Two-component regulatory system</keyword>
<dbReference type="SMART" id="SM00387">
    <property type="entry name" value="HATPase_c"/>
    <property type="match status" value="1"/>
</dbReference>
<keyword evidence="10" id="KW-1133">Transmembrane helix</keyword>
<dbReference type="InterPro" id="IPR036890">
    <property type="entry name" value="HATPase_C_sf"/>
</dbReference>
<dbReference type="Gene3D" id="3.30.565.10">
    <property type="entry name" value="Histidine kinase-like ATPase, C-terminal domain"/>
    <property type="match status" value="1"/>
</dbReference>
<feature type="domain" description="PAS" evidence="13">
    <location>
        <begin position="425"/>
        <end position="470"/>
    </location>
</feature>
<dbReference type="SMART" id="SM00448">
    <property type="entry name" value="REC"/>
    <property type="match status" value="1"/>
</dbReference>
<evidence type="ECO:0000256" key="4">
    <source>
        <dbReference type="ARBA" id="ARBA00022679"/>
    </source>
</evidence>
<dbReference type="OrthoDB" id="45683at2"/>
<dbReference type="InterPro" id="IPR000014">
    <property type="entry name" value="PAS"/>
</dbReference>
<keyword evidence="7" id="KW-0067">ATP-binding</keyword>
<dbReference type="SUPFAM" id="SSF52172">
    <property type="entry name" value="CheY-like"/>
    <property type="match status" value="1"/>
</dbReference>
<evidence type="ECO:0000256" key="2">
    <source>
        <dbReference type="ARBA" id="ARBA00012438"/>
    </source>
</evidence>
<evidence type="ECO:0000256" key="7">
    <source>
        <dbReference type="ARBA" id="ARBA00022840"/>
    </source>
</evidence>
<dbReference type="Gene3D" id="3.40.190.10">
    <property type="entry name" value="Periplasmic binding protein-like II"/>
    <property type="match status" value="2"/>
</dbReference>
<evidence type="ECO:0000256" key="6">
    <source>
        <dbReference type="ARBA" id="ARBA00022777"/>
    </source>
</evidence>
<evidence type="ECO:0000313" key="15">
    <source>
        <dbReference type="EMBL" id="KAA0259456.1"/>
    </source>
</evidence>
<gene>
    <name evidence="15" type="ORF">FHQ18_00840</name>
</gene>
<keyword evidence="10" id="KW-0472">Membrane</keyword>
<dbReference type="NCBIfam" id="TIGR00229">
    <property type="entry name" value="sensory_box"/>
    <property type="match status" value="2"/>
</dbReference>
<evidence type="ECO:0000256" key="10">
    <source>
        <dbReference type="SAM" id="Phobius"/>
    </source>
</evidence>
<dbReference type="SMART" id="SM00062">
    <property type="entry name" value="PBPb"/>
    <property type="match status" value="1"/>
</dbReference>
<dbReference type="InterPro" id="IPR035965">
    <property type="entry name" value="PAS-like_dom_sf"/>
</dbReference>
<dbReference type="SUPFAM" id="SSF53850">
    <property type="entry name" value="Periplasmic binding protein-like II"/>
    <property type="match status" value="1"/>
</dbReference>
<dbReference type="InterPro" id="IPR001638">
    <property type="entry name" value="Solute-binding_3/MltF_N"/>
</dbReference>
<dbReference type="Proteomes" id="UP000322876">
    <property type="component" value="Unassembled WGS sequence"/>
</dbReference>
<dbReference type="InterPro" id="IPR036097">
    <property type="entry name" value="HisK_dim/P_sf"/>
</dbReference>
<dbReference type="InterPro" id="IPR001789">
    <property type="entry name" value="Sig_transdc_resp-reg_receiver"/>
</dbReference>
<keyword evidence="16" id="KW-1185">Reference proteome</keyword>
<dbReference type="PRINTS" id="PR00344">
    <property type="entry name" value="BCTRLSENSOR"/>
</dbReference>
<dbReference type="CDD" id="cd17546">
    <property type="entry name" value="REC_hyHK_CKI1_RcsC-like"/>
    <property type="match status" value="1"/>
</dbReference>
<dbReference type="InterPro" id="IPR013656">
    <property type="entry name" value="PAS_4"/>
</dbReference>
<dbReference type="Pfam" id="PF00072">
    <property type="entry name" value="Response_reg"/>
    <property type="match status" value="1"/>
</dbReference>
<dbReference type="GO" id="GO:0000155">
    <property type="term" value="F:phosphorelay sensor kinase activity"/>
    <property type="evidence" value="ECO:0007669"/>
    <property type="project" value="InterPro"/>
</dbReference>
<dbReference type="InterPro" id="IPR005467">
    <property type="entry name" value="His_kinase_dom"/>
</dbReference>
<accession>A0A5A8F5Q1</accession>
<dbReference type="PROSITE" id="PS50112">
    <property type="entry name" value="PAS"/>
    <property type="match status" value="2"/>
</dbReference>
<dbReference type="SUPFAM" id="SSF47384">
    <property type="entry name" value="Homodimeric domain of signal transducing histidine kinase"/>
    <property type="match status" value="1"/>
</dbReference>
<reference evidence="15 16" key="1">
    <citation type="submission" date="2019-06" db="EMBL/GenBank/DDBJ databases">
        <title>Genomic insights into carbon and energy metabolism of Deferribacter autotrophicus revealed new metabolic traits in the phylum Deferribacteres.</title>
        <authorList>
            <person name="Slobodkin A.I."/>
            <person name="Slobodkina G.B."/>
            <person name="Allioux M."/>
            <person name="Alain K."/>
            <person name="Jebbar M."/>
            <person name="Shadrin V."/>
            <person name="Kublanov I.V."/>
            <person name="Toshchakov S.V."/>
            <person name="Bonch-Osmolovskaya E.A."/>
        </authorList>
    </citation>
    <scope>NUCLEOTIDE SEQUENCE [LARGE SCALE GENOMIC DNA]</scope>
    <source>
        <strain evidence="15 16">SL50</strain>
    </source>
</reference>
<sequence length="920" mass="105181">MLSRFMLFFAFLFILFYPDFNYAKTFKVGIWHNPPLSYVEHDKVSGFVVDIFKYIAEKENIKYEIVTGNWNGLYEELVKGNIDIFLPIGYSDERLKYMKFSSPDFPLLTNWGQIVSVDKSIKSVLDLEEKRILVVNNDIFFEGLQGLKSNLKSFNIKSNIIVEEDYDQVISGLIKREGDAGLVSRLYLLQMKDVKLYKTNLIFNPVKIVFAFNRNFDGNIISKINNELKNLIENRDSYYYKRLNFLLNNYVENYNYSIFIIILIILTGISLFLFIFNKYLHNKVEVKTAELKEALQKLSESELRLNLILNSAPHVIFIFDEDGTYLEIITSNEGLLFDFKENLLGKKIDEVMDGAKAREFMSVIKKAIETNEMQILRYELDVKGGYEYFEGRVIPIELGYPKKTVAWYAIDITELKNAMDKVIEEKEKLNAILKSISEGVIGIDKSMKIIFYNDAALDILKLRGFNLLGKDFGDVIKIYKNGKKVNIPFKDIFDKGIKGKLENDCILKLHDGSPIYIGDSFAPLFDAKSKISGAVFVFNDITEKRLVESRLYQTKQFESIGKFAGGLAHDFNNYLAAIRNYANLLANYEDNYVRNIAIGIDKIVEQSVGITKQLLTFSKGGEPVKKKVDIINIIENCIEIVLSGTAIEVKTDFLEEPIICEVDPHQLAQVFTNLLLNARDAIKNKGEIVITTNKKLLDENNVFGLSSGKYVEIRVKDSGPGIPYELSDKIFEPYFSTKEKGHGLGLAVCYSIIKKHNGIIYLNQGADKGAEFVILLKSFEGSYLESFKQETVSDYKLQVLYMDDEKMLRDSFGMLIKSLGCEVRVTKSGEEVLEAIKDEKFDMIFLDLTIIGGMGGIETVKKIKEEDPGLYVVVTSGYSDNDAISNYKKYGFDDCLIKPFSLDEIKRIIDRYLRNEKKKI</sequence>
<keyword evidence="4" id="KW-0808">Transferase</keyword>
<evidence type="ECO:0000256" key="8">
    <source>
        <dbReference type="ARBA" id="ARBA00023012"/>
    </source>
</evidence>
<dbReference type="SMART" id="SM00091">
    <property type="entry name" value="PAS"/>
    <property type="match status" value="2"/>
</dbReference>
<keyword evidence="3 9" id="KW-0597">Phosphoprotein</keyword>